<evidence type="ECO:0000256" key="7">
    <source>
        <dbReference type="ARBA" id="ARBA00023136"/>
    </source>
</evidence>
<feature type="domain" description="ABC transporter" evidence="8">
    <location>
        <begin position="339"/>
        <end position="582"/>
    </location>
</feature>
<dbReference type="Pfam" id="PF00005">
    <property type="entry name" value="ABC_tran"/>
    <property type="match status" value="2"/>
</dbReference>
<sequence>MSQATSSSSFHAAAARQADADAQIARTDVLLDIQRLNVFFESRRGRHHAVRDLDLRVHRGETVALVGESGCGKSTTALAILRLLAPTARLDGRLDFDGRNILSLAPRDIRDIRGRRISMIFQEPMTSLNPVHTIGDQIIETLREHEEGLSARAARERAIELLELVRLPEPARRVDDYPHNLSGGQRQRVMIAMAVACKPELLIADEPTTALDVTIQAQILELLDRLRRELSMSLLLITHDLGVVSQWADRVAVMYGGRKVEEAPTARLFAQPAHPYTQGLLGASLHAGQSLHYRDAALPEIQARSDAATGQTQFLLSRPERKAWKPAAGQGEAETQPLLQVQSLVTEYASRHGAVRAVDEVSFDIAPGETLGLVGESGCGKSTLSRTLLRLLDPSAGSIRLQGTELAGLTARELLPWRGRVQMVFQDPYASLNPRRTVFDILESALVVHGHRDRAERRRLILQMLDRVGLPAEAAQRYPHEFSGGQRQRIGIARALILKPALVILDEPVSALDVSIQAQILNLLVELRQDFDLSYLFISHDLAVVRYIADRVLVMNGGRIVESGPVAQVWDQPQHAYTQRLIAAA</sequence>
<dbReference type="InterPro" id="IPR003593">
    <property type="entry name" value="AAA+_ATPase"/>
</dbReference>
<dbReference type="InterPro" id="IPR027417">
    <property type="entry name" value="P-loop_NTPase"/>
</dbReference>
<evidence type="ECO:0000313" key="10">
    <source>
        <dbReference type="Proteomes" id="UP000461670"/>
    </source>
</evidence>
<evidence type="ECO:0000313" key="9">
    <source>
        <dbReference type="EMBL" id="KAF1023675.1"/>
    </source>
</evidence>
<dbReference type="Proteomes" id="UP000461670">
    <property type="component" value="Unassembled WGS sequence"/>
</dbReference>
<dbReference type="GO" id="GO:0005524">
    <property type="term" value="F:ATP binding"/>
    <property type="evidence" value="ECO:0007669"/>
    <property type="project" value="UniProtKB-KW"/>
</dbReference>
<dbReference type="GO" id="GO:0005886">
    <property type="term" value="C:plasma membrane"/>
    <property type="evidence" value="ECO:0007669"/>
    <property type="project" value="UniProtKB-SubCell"/>
</dbReference>
<dbReference type="GO" id="GO:0016887">
    <property type="term" value="F:ATP hydrolysis activity"/>
    <property type="evidence" value="ECO:0007669"/>
    <property type="project" value="InterPro"/>
</dbReference>
<dbReference type="InterPro" id="IPR050388">
    <property type="entry name" value="ABC_Ni/Peptide_Import"/>
</dbReference>
<dbReference type="AlphaFoldDB" id="A0A7V8FRW1"/>
<dbReference type="PROSITE" id="PS00211">
    <property type="entry name" value="ABC_TRANSPORTER_1"/>
    <property type="match status" value="2"/>
</dbReference>
<dbReference type="GO" id="GO:0015833">
    <property type="term" value="P:peptide transport"/>
    <property type="evidence" value="ECO:0007669"/>
    <property type="project" value="InterPro"/>
</dbReference>
<dbReference type="SUPFAM" id="SSF52540">
    <property type="entry name" value="P-loop containing nucleoside triphosphate hydrolases"/>
    <property type="match status" value="2"/>
</dbReference>
<protein>
    <submittedName>
        <fullName evidence="9">Glutathione import ATP-binding protein GsiA</fullName>
    </submittedName>
</protein>
<dbReference type="SMART" id="SM00382">
    <property type="entry name" value="AAA"/>
    <property type="match status" value="2"/>
</dbReference>
<name>A0A7V8FRW1_9BURK</name>
<dbReference type="NCBIfam" id="NF008453">
    <property type="entry name" value="PRK11308.1"/>
    <property type="match status" value="2"/>
</dbReference>
<organism evidence="9 10">
    <name type="scientific">Paracidovorax wautersii</name>
    <dbReference type="NCBI Taxonomy" id="1177982"/>
    <lineage>
        <taxon>Bacteria</taxon>
        <taxon>Pseudomonadati</taxon>
        <taxon>Pseudomonadota</taxon>
        <taxon>Betaproteobacteria</taxon>
        <taxon>Burkholderiales</taxon>
        <taxon>Comamonadaceae</taxon>
        <taxon>Paracidovorax</taxon>
    </lineage>
</organism>
<keyword evidence="4" id="KW-1003">Cell membrane</keyword>
<dbReference type="NCBIfam" id="NF007739">
    <property type="entry name" value="PRK10419.1"/>
    <property type="match status" value="2"/>
</dbReference>
<evidence type="ECO:0000256" key="3">
    <source>
        <dbReference type="ARBA" id="ARBA00022448"/>
    </source>
</evidence>
<dbReference type="Gene3D" id="3.40.50.300">
    <property type="entry name" value="P-loop containing nucleotide triphosphate hydrolases"/>
    <property type="match status" value="2"/>
</dbReference>
<dbReference type="InterPro" id="IPR017871">
    <property type="entry name" value="ABC_transporter-like_CS"/>
</dbReference>
<comment type="caution">
    <text evidence="9">The sequence shown here is derived from an EMBL/GenBank/DDBJ whole genome shotgun (WGS) entry which is preliminary data.</text>
</comment>
<comment type="subcellular location">
    <subcellularLocation>
        <location evidence="1">Cell inner membrane</location>
        <topology evidence="1">Peripheral membrane protein</topology>
    </subcellularLocation>
</comment>
<evidence type="ECO:0000256" key="2">
    <source>
        <dbReference type="ARBA" id="ARBA00005417"/>
    </source>
</evidence>
<keyword evidence="5" id="KW-0547">Nucleotide-binding</keyword>
<gene>
    <name evidence="9" type="primary">gsiA_2</name>
    <name evidence="9" type="ORF">GAK30_00338</name>
</gene>
<evidence type="ECO:0000256" key="5">
    <source>
        <dbReference type="ARBA" id="ARBA00022741"/>
    </source>
</evidence>
<dbReference type="EMBL" id="WNDQ01000003">
    <property type="protein sequence ID" value="KAF1023675.1"/>
    <property type="molecule type" value="Genomic_DNA"/>
</dbReference>
<evidence type="ECO:0000256" key="1">
    <source>
        <dbReference type="ARBA" id="ARBA00004417"/>
    </source>
</evidence>
<accession>A0A7V8FRW1</accession>
<evidence type="ECO:0000256" key="6">
    <source>
        <dbReference type="ARBA" id="ARBA00022840"/>
    </source>
</evidence>
<proteinExistence type="inferred from homology"/>
<dbReference type="FunFam" id="3.40.50.300:FF:000016">
    <property type="entry name" value="Oligopeptide ABC transporter ATP-binding component"/>
    <property type="match status" value="2"/>
</dbReference>
<dbReference type="GO" id="GO:0055085">
    <property type="term" value="P:transmembrane transport"/>
    <property type="evidence" value="ECO:0007669"/>
    <property type="project" value="UniProtKB-ARBA"/>
</dbReference>
<reference evidence="10" key="1">
    <citation type="journal article" date="2020" name="MBio">
        <title>Horizontal gene transfer to a defensive symbiont with a reduced genome amongst a multipartite beetle microbiome.</title>
        <authorList>
            <person name="Waterworth S.C."/>
            <person name="Florez L.V."/>
            <person name="Rees E.R."/>
            <person name="Hertweck C."/>
            <person name="Kaltenpoth M."/>
            <person name="Kwan J.C."/>
        </authorList>
    </citation>
    <scope>NUCLEOTIDE SEQUENCE [LARGE SCALE GENOMIC DNA]</scope>
</reference>
<dbReference type="PANTHER" id="PTHR43297:SF2">
    <property type="entry name" value="DIPEPTIDE TRANSPORT ATP-BINDING PROTEIN DPPD"/>
    <property type="match status" value="1"/>
</dbReference>
<dbReference type="Pfam" id="PF08352">
    <property type="entry name" value="oligo_HPY"/>
    <property type="match status" value="2"/>
</dbReference>
<feature type="domain" description="ABC transporter" evidence="8">
    <location>
        <begin position="33"/>
        <end position="281"/>
    </location>
</feature>
<keyword evidence="3" id="KW-0813">Transport</keyword>
<evidence type="ECO:0000256" key="4">
    <source>
        <dbReference type="ARBA" id="ARBA00022475"/>
    </source>
</evidence>
<keyword evidence="6 9" id="KW-0067">ATP-binding</keyword>
<comment type="similarity">
    <text evidence="2">Belongs to the ABC transporter superfamily.</text>
</comment>
<keyword evidence="7" id="KW-0472">Membrane</keyword>
<dbReference type="CDD" id="cd03257">
    <property type="entry name" value="ABC_NikE_OppD_transporters"/>
    <property type="match status" value="2"/>
</dbReference>
<dbReference type="InterPro" id="IPR013563">
    <property type="entry name" value="Oligopep_ABC_C"/>
</dbReference>
<dbReference type="InterPro" id="IPR003439">
    <property type="entry name" value="ABC_transporter-like_ATP-bd"/>
</dbReference>
<evidence type="ECO:0000259" key="8">
    <source>
        <dbReference type="PROSITE" id="PS50893"/>
    </source>
</evidence>
<dbReference type="PANTHER" id="PTHR43297">
    <property type="entry name" value="OLIGOPEPTIDE TRANSPORT ATP-BINDING PROTEIN APPD"/>
    <property type="match status" value="1"/>
</dbReference>
<dbReference type="PROSITE" id="PS50893">
    <property type="entry name" value="ABC_TRANSPORTER_2"/>
    <property type="match status" value="2"/>
</dbReference>